<dbReference type="InterPro" id="IPR007016">
    <property type="entry name" value="O-antigen_ligase-rel_domated"/>
</dbReference>
<dbReference type="GO" id="GO:0016020">
    <property type="term" value="C:membrane"/>
    <property type="evidence" value="ECO:0007669"/>
    <property type="project" value="UniProtKB-SubCell"/>
</dbReference>
<feature type="transmembrane region" description="Helical" evidence="5">
    <location>
        <begin position="191"/>
        <end position="209"/>
    </location>
</feature>
<dbReference type="GO" id="GO:0016874">
    <property type="term" value="F:ligase activity"/>
    <property type="evidence" value="ECO:0007669"/>
    <property type="project" value="UniProtKB-KW"/>
</dbReference>
<feature type="transmembrane region" description="Helical" evidence="5">
    <location>
        <begin position="418"/>
        <end position="436"/>
    </location>
</feature>
<feature type="transmembrane region" description="Helical" evidence="5">
    <location>
        <begin position="239"/>
        <end position="256"/>
    </location>
</feature>
<feature type="transmembrane region" description="Helical" evidence="5">
    <location>
        <begin position="388"/>
        <end position="406"/>
    </location>
</feature>
<proteinExistence type="predicted"/>
<accession>A0A4V5NVU9</accession>
<keyword evidence="3 5" id="KW-1133">Transmembrane helix</keyword>
<feature type="transmembrane region" description="Helical" evidence="5">
    <location>
        <begin position="130"/>
        <end position="148"/>
    </location>
</feature>
<keyword evidence="8" id="KW-1185">Reference proteome</keyword>
<name>A0A4V5NVU9_9GAMM</name>
<evidence type="ECO:0000256" key="3">
    <source>
        <dbReference type="ARBA" id="ARBA00022989"/>
    </source>
</evidence>
<feature type="transmembrane region" description="Helical" evidence="5">
    <location>
        <begin position="155"/>
        <end position="176"/>
    </location>
</feature>
<protein>
    <submittedName>
        <fullName evidence="7">O-antigen ligase family protein</fullName>
    </submittedName>
</protein>
<dbReference type="Pfam" id="PF04932">
    <property type="entry name" value="Wzy_C"/>
    <property type="match status" value="1"/>
</dbReference>
<feature type="transmembrane region" description="Helical" evidence="5">
    <location>
        <begin position="216"/>
        <end position="233"/>
    </location>
</feature>
<feature type="transmembrane region" description="Helical" evidence="5">
    <location>
        <begin position="263"/>
        <end position="284"/>
    </location>
</feature>
<dbReference type="AlphaFoldDB" id="A0A4V5NVU9"/>
<dbReference type="EMBL" id="SWCJ01000015">
    <property type="protein sequence ID" value="TKB51971.1"/>
    <property type="molecule type" value="Genomic_DNA"/>
</dbReference>
<feature type="transmembrane region" description="Helical" evidence="5">
    <location>
        <begin position="359"/>
        <end position="376"/>
    </location>
</feature>
<gene>
    <name evidence="7" type="ORF">FCL42_16260</name>
</gene>
<evidence type="ECO:0000256" key="2">
    <source>
        <dbReference type="ARBA" id="ARBA00022692"/>
    </source>
</evidence>
<feature type="transmembrane region" description="Helical" evidence="5">
    <location>
        <begin position="28"/>
        <end position="45"/>
    </location>
</feature>
<sequence length="442" mass="49456">MGYLKMFDSLLSRFVQADVREFTLNNRLAIVLITLVIASSFGVLTPDLEAAVELEDLELDQHASSTSSGNRFNQLFWITLMGISIFSILRDPMRFRRLIFNQWPLLLLIAVATTSVLWAIAPGIAFRRSILLICVATSIFTGICYLRSPYQIPLIVYRVGTLGLGLNILAIGLGSFDIEGYFYGIHGHKNVLGAVALMALFFGFAARAFNKSQINSLFNTLYLLGWFGILLISVSKTSIALFFLVPGLVFGAQFLARNFRINLGLLMLSTTLTLVGIVMIILLYSDLHIKQFLELFVADAGFTGRDFIWAFLLDQIDKHWYLGHGYGSFWGIGIHSPNIVYGRGFLTLLNQGHNGYLDLWAKLGILGISIYAIVLVQFSRQSGYIQDLYPGLFTLCWILLLLTLLHNITESSIMRGGHSLWVIQLLIIGLIARLAMDKEKYA</sequence>
<evidence type="ECO:0000259" key="6">
    <source>
        <dbReference type="Pfam" id="PF04932"/>
    </source>
</evidence>
<organism evidence="7 8">
    <name type="scientific">Ferrimonas aestuarii</name>
    <dbReference type="NCBI Taxonomy" id="2569539"/>
    <lineage>
        <taxon>Bacteria</taxon>
        <taxon>Pseudomonadati</taxon>
        <taxon>Pseudomonadota</taxon>
        <taxon>Gammaproteobacteria</taxon>
        <taxon>Alteromonadales</taxon>
        <taxon>Ferrimonadaceae</taxon>
        <taxon>Ferrimonas</taxon>
    </lineage>
</organism>
<dbReference type="PANTHER" id="PTHR37422:SF21">
    <property type="entry name" value="EXOQ-LIKE PROTEIN"/>
    <property type="match status" value="1"/>
</dbReference>
<evidence type="ECO:0000313" key="8">
    <source>
        <dbReference type="Proteomes" id="UP000305675"/>
    </source>
</evidence>
<evidence type="ECO:0000313" key="7">
    <source>
        <dbReference type="EMBL" id="TKB51971.1"/>
    </source>
</evidence>
<feature type="transmembrane region" description="Helical" evidence="5">
    <location>
        <begin position="75"/>
        <end position="93"/>
    </location>
</feature>
<evidence type="ECO:0000256" key="5">
    <source>
        <dbReference type="SAM" id="Phobius"/>
    </source>
</evidence>
<keyword evidence="7" id="KW-0436">Ligase</keyword>
<comment type="caution">
    <text evidence="7">The sequence shown here is derived from an EMBL/GenBank/DDBJ whole genome shotgun (WGS) entry which is preliminary data.</text>
</comment>
<feature type="domain" description="O-antigen ligase-related" evidence="6">
    <location>
        <begin position="226"/>
        <end position="371"/>
    </location>
</feature>
<dbReference type="InterPro" id="IPR051533">
    <property type="entry name" value="WaaL-like"/>
</dbReference>
<reference evidence="7 8" key="1">
    <citation type="submission" date="2019-04" db="EMBL/GenBank/DDBJ databases">
        <authorList>
            <person name="Hwang J.C."/>
        </authorList>
    </citation>
    <scope>NUCLEOTIDE SEQUENCE [LARGE SCALE GENOMIC DNA]</scope>
    <source>
        <strain evidence="7 8">IMCC35002</strain>
    </source>
</reference>
<evidence type="ECO:0000256" key="4">
    <source>
        <dbReference type="ARBA" id="ARBA00023136"/>
    </source>
</evidence>
<comment type="subcellular location">
    <subcellularLocation>
        <location evidence="1">Membrane</location>
        <topology evidence="1">Multi-pass membrane protein</topology>
    </subcellularLocation>
</comment>
<evidence type="ECO:0000256" key="1">
    <source>
        <dbReference type="ARBA" id="ARBA00004141"/>
    </source>
</evidence>
<keyword evidence="4 5" id="KW-0472">Membrane</keyword>
<dbReference type="Proteomes" id="UP000305675">
    <property type="component" value="Unassembled WGS sequence"/>
</dbReference>
<keyword evidence="2 5" id="KW-0812">Transmembrane</keyword>
<dbReference type="PANTHER" id="PTHR37422">
    <property type="entry name" value="TEICHURONIC ACID BIOSYNTHESIS PROTEIN TUAE"/>
    <property type="match status" value="1"/>
</dbReference>
<feature type="transmembrane region" description="Helical" evidence="5">
    <location>
        <begin position="105"/>
        <end position="124"/>
    </location>
</feature>